<feature type="transmembrane region" description="Helical" evidence="1">
    <location>
        <begin position="6"/>
        <end position="27"/>
    </location>
</feature>
<feature type="transmembrane region" description="Helical" evidence="1">
    <location>
        <begin position="488"/>
        <end position="506"/>
    </location>
</feature>
<sequence>MIELFQMWALVEVLGIICLPLAVTVFHNLPDRGLAFSKALGVVLFAFCVWLPLMVLRFLPFSRVFTVSIVLLLLVVNGGALLRVRVRQTIAKTARRNIVYIVLVEALFLALVCLLGWLRSLDPRIRSFETFMDEGLLSSIMRSSHFPPHDMWYAGQPINYYYYAHYCVAVLAKLAGVPASIAFNAGISILFGLTGINLFGVSSNIVSWARYLRARKAEDADLLEEDPSTVYPPLLGGVLFGLLTVLFCIILGNLASTQIWWANHNAIGTSFEAAYNFWFGSTRVVEKTINEFPAFSFLLSDFHAHVLALAFTILAIGLIFNLFLEKDGLGLNVYGKGFQMVVTLVVTAIVLGGLFVMNGWDYPTYVGLAVVCIAVQQWLAYRLRFCWPLLLDIVVAAVALIALSFLCYLPFFLDFVSPAQGIGLVDPQNRSAISQEILIYGTFAFLFVSLMIATLMKNPLIMFWQRMRGEAEAEGQNSFLWRTNWKRVGIVGLGVLAVAILIVLLLARNSATLVIAGTFAIAAVCVAFYVLGNRAHVYVLLLGALAFALVAVCEIVFLRDVFADSLPRMNTVFKFYFQAWALLSIACGAGLYFIVQGFKPVRLGGGDLFPLQVVGNGFWYMALLVLLIAGLLFPVFAPAARFGTGDPLGANPKLAGVSSLDGMAYLKVDPTYQGDYEAIRWLNEHVSDDAVIIEALGNSYTEYGRVSVFTGLATPINWPGHEIQWRVKWQGTAARSADFNQRIADMDEIYRNPDKEAVLNIMKRYQAQYIYVGPLELRKFPTDNLQRFASFMQVVYSANGVTIYKVR</sequence>
<feature type="transmembrane region" description="Helical" evidence="1">
    <location>
        <begin position="513"/>
        <end position="531"/>
    </location>
</feature>
<feature type="transmembrane region" description="Helical" evidence="1">
    <location>
        <begin position="618"/>
        <end position="637"/>
    </location>
</feature>
<organism evidence="2">
    <name type="scientific">Thermosporothrix sp. COM3</name>
    <dbReference type="NCBI Taxonomy" id="2490863"/>
    <lineage>
        <taxon>Bacteria</taxon>
        <taxon>Bacillati</taxon>
        <taxon>Chloroflexota</taxon>
        <taxon>Ktedonobacteria</taxon>
        <taxon>Ktedonobacterales</taxon>
        <taxon>Thermosporotrichaceae</taxon>
        <taxon>Thermosporothrix</taxon>
    </lineage>
</organism>
<name>A0A455SV66_9CHLR</name>
<feature type="transmembrane region" description="Helical" evidence="1">
    <location>
        <begin position="306"/>
        <end position="324"/>
    </location>
</feature>
<keyword evidence="1" id="KW-1133">Transmembrane helix</keyword>
<feature type="transmembrane region" description="Helical" evidence="1">
    <location>
        <begin position="336"/>
        <end position="357"/>
    </location>
</feature>
<gene>
    <name evidence="2" type="ORF">KTC_57600</name>
</gene>
<protein>
    <recommendedName>
        <fullName evidence="3">YYY membrane protein</fullName>
    </recommendedName>
</protein>
<dbReference type="Pfam" id="PF10060">
    <property type="entry name" value="DUF2298"/>
    <property type="match status" value="1"/>
</dbReference>
<evidence type="ECO:0000313" key="2">
    <source>
        <dbReference type="EMBL" id="BBH91009.1"/>
    </source>
</evidence>
<feature type="transmembrane region" description="Helical" evidence="1">
    <location>
        <begin position="579"/>
        <end position="598"/>
    </location>
</feature>
<dbReference type="PANTHER" id="PTHR10790:SF51">
    <property type="entry name" value="TETRATRICOPEPTIDE REPEAT PROTEIN"/>
    <property type="match status" value="1"/>
</dbReference>
<feature type="transmembrane region" description="Helical" evidence="1">
    <location>
        <begin position="393"/>
        <end position="416"/>
    </location>
</feature>
<reference evidence="2" key="1">
    <citation type="submission" date="2018-12" db="EMBL/GenBank/DDBJ databases">
        <title>Novel natural products biosynthetic potential of the class Ktedonobacteria.</title>
        <authorList>
            <person name="Zheng Y."/>
            <person name="Saitou A."/>
            <person name="Wang C.M."/>
            <person name="Toyoda A."/>
            <person name="Minakuchi Y."/>
            <person name="Sekiguchi Y."/>
            <person name="Ueda K."/>
            <person name="Takano H."/>
            <person name="Sakai Y."/>
            <person name="Yokota A."/>
            <person name="Yabe S."/>
        </authorList>
    </citation>
    <scope>NUCLEOTIDE SEQUENCE</scope>
    <source>
        <strain evidence="2">COM3</strain>
    </source>
</reference>
<dbReference type="EMBL" id="AP019376">
    <property type="protein sequence ID" value="BBH91009.1"/>
    <property type="molecule type" value="Genomic_DNA"/>
</dbReference>
<feature type="transmembrane region" description="Helical" evidence="1">
    <location>
        <begin position="537"/>
        <end position="558"/>
    </location>
</feature>
<proteinExistence type="predicted"/>
<keyword evidence="1" id="KW-0472">Membrane</keyword>
<evidence type="ECO:0000256" key="1">
    <source>
        <dbReference type="SAM" id="Phobius"/>
    </source>
</evidence>
<feature type="transmembrane region" description="Helical" evidence="1">
    <location>
        <begin position="437"/>
        <end position="456"/>
    </location>
</feature>
<feature type="transmembrane region" description="Helical" evidence="1">
    <location>
        <begin position="364"/>
        <end position="381"/>
    </location>
</feature>
<accession>A0A455SV66</accession>
<feature type="transmembrane region" description="Helical" evidence="1">
    <location>
        <begin position="160"/>
        <end position="183"/>
    </location>
</feature>
<dbReference type="PANTHER" id="PTHR10790">
    <property type="entry name" value="TPR-DOMAIN CONTAINING PROTEIN"/>
    <property type="match status" value="1"/>
</dbReference>
<feature type="transmembrane region" description="Helical" evidence="1">
    <location>
        <begin position="231"/>
        <end position="255"/>
    </location>
</feature>
<feature type="transmembrane region" description="Helical" evidence="1">
    <location>
        <begin position="98"/>
        <end position="118"/>
    </location>
</feature>
<keyword evidence="1" id="KW-0812">Transmembrane</keyword>
<feature type="transmembrane region" description="Helical" evidence="1">
    <location>
        <begin position="190"/>
        <end position="211"/>
    </location>
</feature>
<evidence type="ECO:0008006" key="3">
    <source>
        <dbReference type="Google" id="ProtNLM"/>
    </source>
</evidence>
<feature type="transmembrane region" description="Helical" evidence="1">
    <location>
        <begin position="39"/>
        <end position="59"/>
    </location>
</feature>
<dbReference type="InterPro" id="IPR018746">
    <property type="entry name" value="DUF2298"/>
</dbReference>
<dbReference type="NCBIfam" id="TIGR03662">
    <property type="entry name" value="Chlor_Arch_YYY"/>
    <property type="match status" value="1"/>
</dbReference>
<dbReference type="AlphaFoldDB" id="A0A455SV66"/>
<feature type="transmembrane region" description="Helical" evidence="1">
    <location>
        <begin position="65"/>
        <end position="86"/>
    </location>
</feature>